<dbReference type="Pfam" id="PF18290">
    <property type="entry name" value="Nudix_hydro"/>
    <property type="match status" value="1"/>
</dbReference>
<dbReference type="InterPro" id="IPR003293">
    <property type="entry name" value="Nudix_hydrolase6-like"/>
</dbReference>
<dbReference type="InterPro" id="IPR000086">
    <property type="entry name" value="NUDIX_hydrolase_dom"/>
</dbReference>
<dbReference type="InterPro" id="IPR040618">
    <property type="entry name" value="Pre-Nudix"/>
</dbReference>
<reference evidence="5" key="1">
    <citation type="submission" date="2021-03" db="EMBL/GenBank/DDBJ databases">
        <authorList>
            <consortium name="Genoscope - CEA"/>
            <person name="William W."/>
        </authorList>
    </citation>
    <scope>NUCLEOTIDE SEQUENCE</scope>
    <source>
        <strain evidence="5">Doubled-haploid Pahang</strain>
    </source>
</reference>
<dbReference type="FunFam" id="3.40.630.30:FF:000016">
    <property type="entry name" value="nudix hydrolase 2"/>
    <property type="match status" value="1"/>
</dbReference>
<dbReference type="CDD" id="cd04670">
    <property type="entry name" value="NUDIX_ASFGF2_Nudt6"/>
    <property type="match status" value="1"/>
</dbReference>
<dbReference type="FunCoup" id="A0A804IUT6">
    <property type="interactions" value="237"/>
</dbReference>
<keyword evidence="2" id="KW-0479">Metal-binding</keyword>
<organism evidence="6 7">
    <name type="scientific">Musa acuminata subsp. malaccensis</name>
    <name type="common">Wild banana</name>
    <name type="synonym">Musa malaccensis</name>
    <dbReference type="NCBI Taxonomy" id="214687"/>
    <lineage>
        <taxon>Eukaryota</taxon>
        <taxon>Viridiplantae</taxon>
        <taxon>Streptophyta</taxon>
        <taxon>Embryophyta</taxon>
        <taxon>Tracheophyta</taxon>
        <taxon>Spermatophyta</taxon>
        <taxon>Magnoliopsida</taxon>
        <taxon>Liliopsida</taxon>
        <taxon>Zingiberales</taxon>
        <taxon>Musaceae</taxon>
        <taxon>Musa</taxon>
    </lineage>
</organism>
<dbReference type="Pfam" id="PF00293">
    <property type="entry name" value="NUDIX"/>
    <property type="match status" value="1"/>
</dbReference>
<dbReference type="PANTHER" id="PTHR13994">
    <property type="entry name" value="NUDIX HYDROLASE RELATED"/>
    <property type="match status" value="1"/>
</dbReference>
<dbReference type="OMA" id="YYNCIDN"/>
<reference evidence="6" key="2">
    <citation type="submission" date="2021-05" db="UniProtKB">
        <authorList>
            <consortium name="EnsemblPlants"/>
        </authorList>
    </citation>
    <scope>IDENTIFICATION</scope>
    <source>
        <strain evidence="6">subsp. malaccensis</strain>
    </source>
</reference>
<evidence type="ECO:0000256" key="3">
    <source>
        <dbReference type="ARBA" id="ARBA00022801"/>
    </source>
</evidence>
<dbReference type="EMBL" id="HG996469">
    <property type="protein sequence ID" value="CAG1843626.1"/>
    <property type="molecule type" value="Genomic_DNA"/>
</dbReference>
<dbReference type="EnsemblPlants" id="Ma04_t28200.1">
    <property type="protein sequence ID" value="Ma04_p28200.1"/>
    <property type="gene ID" value="Ma04_g28200"/>
</dbReference>
<dbReference type="Gene3D" id="3.90.79.10">
    <property type="entry name" value="Nucleoside Triphosphate Pyrophosphohydrolase"/>
    <property type="match status" value="1"/>
</dbReference>
<dbReference type="Gramene" id="Ma04_t28200.1">
    <property type="protein sequence ID" value="Ma04_p28200.1"/>
    <property type="gene ID" value="Ma04_g28200"/>
</dbReference>
<keyword evidence="3" id="KW-0378">Hydrolase</keyword>
<dbReference type="InterPro" id="IPR015797">
    <property type="entry name" value="NUDIX_hydrolase-like_dom_sf"/>
</dbReference>
<dbReference type="AlphaFoldDB" id="A0A804IUT6"/>
<dbReference type="PANTHER" id="PTHR13994:SF13">
    <property type="entry name" value="FI03680P"/>
    <property type="match status" value="1"/>
</dbReference>
<dbReference type="GO" id="GO:0047631">
    <property type="term" value="F:ADP-ribose diphosphatase activity"/>
    <property type="evidence" value="ECO:0000318"/>
    <property type="project" value="GO_Central"/>
</dbReference>
<evidence type="ECO:0000313" key="5">
    <source>
        <dbReference type="EMBL" id="CAG1843626.1"/>
    </source>
</evidence>
<dbReference type="InterPro" id="IPR020084">
    <property type="entry name" value="NUDIX_hydrolase_CS"/>
</dbReference>
<feature type="domain" description="Nudix hydrolase" evidence="4">
    <location>
        <begin position="187"/>
        <end position="317"/>
    </location>
</feature>
<dbReference type="KEGG" id="mus:103983068"/>
<evidence type="ECO:0000259" key="4">
    <source>
        <dbReference type="PROSITE" id="PS51462"/>
    </source>
</evidence>
<evidence type="ECO:0000256" key="2">
    <source>
        <dbReference type="ARBA" id="ARBA00022723"/>
    </source>
</evidence>
<protein>
    <submittedName>
        <fullName evidence="5">(wild Malaysian banana) hypothetical protein</fullName>
    </submittedName>
</protein>
<sequence length="361" mass="40488">MDKVLMDLRPEVVFLGRAYAKPVMNRICGLRFPRQSCSHGERGFLEVKSSNSIATTSSEGIDSVAPRMLLGNASSNTNGSSSTARFWTSPEEHCVLESCEDEYGGIIVIPEKLPWNTNAFAYVLQESLSSWKMKGKKGIWLKVPLGRSELVPIAVKAGFKYHHAEQAYVMLTYWIPEGPCLLPANASHQVGVGGFVINENNEVLVVQEKYCSSTSVGAWKLPTGFIHESEEIFSGAVREVKEETGIDTEFVEVISFRHAHHLAFGKSDLFFICMLRPLSFEIKIDEQEIEAAKWMPLNEFMEQPLIQDDNMFRKIIDICIARLGKRYCGLAAHQVISKFDGRSSSLYYNVVEPQDFNCQGV</sequence>
<evidence type="ECO:0000313" key="7">
    <source>
        <dbReference type="Proteomes" id="UP000012960"/>
    </source>
</evidence>
<name>A0A804IUT6_MUSAM</name>
<dbReference type="OrthoDB" id="447842at2759"/>
<dbReference type="GO" id="GO:0035529">
    <property type="term" value="F:NADH pyrophosphatase activity"/>
    <property type="evidence" value="ECO:0000318"/>
    <property type="project" value="GO_Central"/>
</dbReference>
<evidence type="ECO:0000313" key="6">
    <source>
        <dbReference type="EnsemblPlants" id="Ma04_p28200.1"/>
    </source>
</evidence>
<accession>A0A804IUT6</accession>
<dbReference type="PROSITE" id="PS51462">
    <property type="entry name" value="NUDIX"/>
    <property type="match status" value="1"/>
</dbReference>
<gene>
    <name evidence="5" type="ORF">GSMUA_134210.1</name>
</gene>
<comment type="similarity">
    <text evidence="1">Belongs to the Nudix hydrolase family.</text>
</comment>
<keyword evidence="7" id="KW-1185">Reference proteome</keyword>
<dbReference type="Gene3D" id="3.40.630.30">
    <property type="match status" value="1"/>
</dbReference>
<dbReference type="SUPFAM" id="SSF55811">
    <property type="entry name" value="Nudix"/>
    <property type="match status" value="1"/>
</dbReference>
<dbReference type="GO" id="GO:0046872">
    <property type="term" value="F:metal ion binding"/>
    <property type="evidence" value="ECO:0007669"/>
    <property type="project" value="UniProtKB-KW"/>
</dbReference>
<evidence type="ECO:0000256" key="1">
    <source>
        <dbReference type="ARBA" id="ARBA00005582"/>
    </source>
</evidence>
<proteinExistence type="inferred from homology"/>
<dbReference type="FunFam" id="3.90.79.10:FF:000015">
    <property type="entry name" value="Nudix hydrolase 8"/>
    <property type="match status" value="1"/>
</dbReference>
<dbReference type="GO" id="GO:0051287">
    <property type="term" value="F:NAD binding"/>
    <property type="evidence" value="ECO:0000318"/>
    <property type="project" value="GO_Central"/>
</dbReference>
<dbReference type="PROSITE" id="PS00893">
    <property type="entry name" value="NUDIX_BOX"/>
    <property type="match status" value="1"/>
</dbReference>
<dbReference type="Proteomes" id="UP000012960">
    <property type="component" value="Unplaced"/>
</dbReference>
<dbReference type="PRINTS" id="PR01356">
    <property type="entry name" value="GFGPROTEIN"/>
</dbReference>